<dbReference type="GO" id="GO:0007346">
    <property type="term" value="P:regulation of mitotic cell cycle"/>
    <property type="evidence" value="ECO:0007669"/>
    <property type="project" value="TreeGrafter"/>
</dbReference>
<comment type="catalytic activity">
    <reaction evidence="9">
        <text>L-seryl-[protein] + ATP = O-phospho-L-seryl-[protein] + ADP + H(+)</text>
        <dbReference type="Rhea" id="RHEA:17989"/>
        <dbReference type="Rhea" id="RHEA-COMP:9863"/>
        <dbReference type="Rhea" id="RHEA-COMP:11604"/>
        <dbReference type="ChEBI" id="CHEBI:15378"/>
        <dbReference type="ChEBI" id="CHEBI:29999"/>
        <dbReference type="ChEBI" id="CHEBI:30616"/>
        <dbReference type="ChEBI" id="CHEBI:83421"/>
        <dbReference type="ChEBI" id="CHEBI:456216"/>
        <dbReference type="EC" id="2.7.11.1"/>
    </reaction>
</comment>
<organism evidence="11 12">
    <name type="scientific">Elachura formosa</name>
    <name type="common">spotted wren-babbler</name>
    <dbReference type="NCBI Taxonomy" id="1463973"/>
    <lineage>
        <taxon>Eukaryota</taxon>
        <taxon>Metazoa</taxon>
        <taxon>Chordata</taxon>
        <taxon>Craniata</taxon>
        <taxon>Vertebrata</taxon>
        <taxon>Euteleostomi</taxon>
        <taxon>Archelosauria</taxon>
        <taxon>Archosauria</taxon>
        <taxon>Dinosauria</taxon>
        <taxon>Saurischia</taxon>
        <taxon>Theropoda</taxon>
        <taxon>Coelurosauria</taxon>
        <taxon>Aves</taxon>
        <taxon>Neognathae</taxon>
        <taxon>Neoaves</taxon>
        <taxon>Telluraves</taxon>
        <taxon>Australaves</taxon>
        <taxon>Passeriformes</taxon>
        <taxon>Elachuridae</taxon>
        <taxon>Elachura</taxon>
    </lineage>
</organism>
<keyword evidence="4" id="KW-0808">Transferase</keyword>
<dbReference type="GO" id="GO:0004674">
    <property type="term" value="F:protein serine/threonine kinase activity"/>
    <property type="evidence" value="ECO:0007669"/>
    <property type="project" value="UniProtKB-KW"/>
</dbReference>
<feature type="domain" description="Protein kinase" evidence="10">
    <location>
        <begin position="1"/>
        <end position="126"/>
    </location>
</feature>
<dbReference type="InterPro" id="IPR008271">
    <property type="entry name" value="Ser/Thr_kinase_AS"/>
</dbReference>
<feature type="non-terminal residue" evidence="11">
    <location>
        <position position="1"/>
    </location>
</feature>
<keyword evidence="3" id="KW-0723">Serine/threonine-protein kinase</keyword>
<evidence type="ECO:0000256" key="6">
    <source>
        <dbReference type="ARBA" id="ARBA00022777"/>
    </source>
</evidence>
<dbReference type="InterPro" id="IPR051138">
    <property type="entry name" value="PIM_Ser/Thr_kinase"/>
</dbReference>
<dbReference type="GO" id="GO:0005524">
    <property type="term" value="F:ATP binding"/>
    <property type="evidence" value="ECO:0007669"/>
    <property type="project" value="UniProtKB-KW"/>
</dbReference>
<keyword evidence="7" id="KW-0067">ATP-binding</keyword>
<feature type="non-terminal residue" evidence="11">
    <location>
        <position position="128"/>
    </location>
</feature>
<dbReference type="InterPro" id="IPR011009">
    <property type="entry name" value="Kinase-like_dom_sf"/>
</dbReference>
<dbReference type="EC" id="2.7.11.1" evidence="2"/>
<evidence type="ECO:0000256" key="8">
    <source>
        <dbReference type="ARBA" id="ARBA00047899"/>
    </source>
</evidence>
<dbReference type="Proteomes" id="UP000623542">
    <property type="component" value="Unassembled WGS sequence"/>
</dbReference>
<evidence type="ECO:0000256" key="9">
    <source>
        <dbReference type="ARBA" id="ARBA00048679"/>
    </source>
</evidence>
<dbReference type="Pfam" id="PF00069">
    <property type="entry name" value="Pkinase"/>
    <property type="match status" value="1"/>
</dbReference>
<dbReference type="SUPFAM" id="SSF56112">
    <property type="entry name" value="Protein kinase-like (PK-like)"/>
    <property type="match status" value="1"/>
</dbReference>
<accession>A0A851UMH7</accession>
<evidence type="ECO:0000313" key="12">
    <source>
        <dbReference type="Proteomes" id="UP000623542"/>
    </source>
</evidence>
<comment type="similarity">
    <text evidence="1">Belongs to the protein kinase superfamily. CAMK Ser/Thr protein kinase family. PIM subfamily.</text>
</comment>
<evidence type="ECO:0000256" key="3">
    <source>
        <dbReference type="ARBA" id="ARBA00022527"/>
    </source>
</evidence>
<name>A0A851UMH7_9PASS</name>
<evidence type="ECO:0000259" key="10">
    <source>
        <dbReference type="PROSITE" id="PS50011"/>
    </source>
</evidence>
<sequence length="128" mass="14365">SVLHRDIKLNNLLVDPVSRQLKLIDFGCGIHLQERPYTQFGGEPRARALLPGPGPARPRSLLRRGLRHSGGCGCPEEQGTQPRPLVRMTGAFCLLSAECQDLIRWCLSKHPADRPELDDILCHPWVRD</sequence>
<proteinExistence type="inferred from homology"/>
<keyword evidence="6 11" id="KW-0418">Kinase</keyword>
<dbReference type="PANTHER" id="PTHR22984">
    <property type="entry name" value="SERINE/THREONINE-PROTEIN KINASE PIM"/>
    <property type="match status" value="1"/>
</dbReference>
<reference evidence="11" key="1">
    <citation type="submission" date="2019-09" db="EMBL/GenBank/DDBJ databases">
        <title>Bird 10,000 Genomes (B10K) Project - Family phase.</title>
        <authorList>
            <person name="Zhang G."/>
        </authorList>
    </citation>
    <scope>NUCLEOTIDE SEQUENCE</scope>
    <source>
        <strain evidence="11">B10K-IZCAS-20218</strain>
        <tissue evidence="11">Blood</tissue>
    </source>
</reference>
<comment type="caution">
    <text evidence="11">The sequence shown here is derived from an EMBL/GenBank/DDBJ whole genome shotgun (WGS) entry which is preliminary data.</text>
</comment>
<evidence type="ECO:0000256" key="5">
    <source>
        <dbReference type="ARBA" id="ARBA00022741"/>
    </source>
</evidence>
<dbReference type="Gene3D" id="1.10.510.10">
    <property type="entry name" value="Transferase(Phosphotransferase) domain 1"/>
    <property type="match status" value="2"/>
</dbReference>
<dbReference type="InterPro" id="IPR000719">
    <property type="entry name" value="Prot_kinase_dom"/>
</dbReference>
<dbReference type="GO" id="GO:0043066">
    <property type="term" value="P:negative regulation of apoptotic process"/>
    <property type="evidence" value="ECO:0007669"/>
    <property type="project" value="TreeGrafter"/>
</dbReference>
<evidence type="ECO:0000256" key="2">
    <source>
        <dbReference type="ARBA" id="ARBA00012513"/>
    </source>
</evidence>
<evidence type="ECO:0000256" key="1">
    <source>
        <dbReference type="ARBA" id="ARBA00005505"/>
    </source>
</evidence>
<dbReference type="PROSITE" id="PS00108">
    <property type="entry name" value="PROTEIN_KINASE_ST"/>
    <property type="match status" value="1"/>
</dbReference>
<gene>
    <name evidence="11" type="primary">Pim3_1</name>
    <name evidence="11" type="ORF">ELAFOR_R12545</name>
</gene>
<evidence type="ECO:0000256" key="4">
    <source>
        <dbReference type="ARBA" id="ARBA00022679"/>
    </source>
</evidence>
<dbReference type="AlphaFoldDB" id="A0A851UMH7"/>
<dbReference type="OrthoDB" id="9331472at2759"/>
<comment type="catalytic activity">
    <reaction evidence="8">
        <text>L-threonyl-[protein] + ATP = O-phospho-L-threonyl-[protein] + ADP + H(+)</text>
        <dbReference type="Rhea" id="RHEA:46608"/>
        <dbReference type="Rhea" id="RHEA-COMP:11060"/>
        <dbReference type="Rhea" id="RHEA-COMP:11605"/>
        <dbReference type="ChEBI" id="CHEBI:15378"/>
        <dbReference type="ChEBI" id="CHEBI:30013"/>
        <dbReference type="ChEBI" id="CHEBI:30616"/>
        <dbReference type="ChEBI" id="CHEBI:61977"/>
        <dbReference type="ChEBI" id="CHEBI:456216"/>
        <dbReference type="EC" id="2.7.11.1"/>
    </reaction>
</comment>
<keyword evidence="5" id="KW-0547">Nucleotide-binding</keyword>
<keyword evidence="12" id="KW-1185">Reference proteome</keyword>
<evidence type="ECO:0000256" key="7">
    <source>
        <dbReference type="ARBA" id="ARBA00022840"/>
    </source>
</evidence>
<dbReference type="PROSITE" id="PS50011">
    <property type="entry name" value="PROTEIN_KINASE_DOM"/>
    <property type="match status" value="1"/>
</dbReference>
<protein>
    <recommendedName>
        <fullName evidence="2">non-specific serine/threonine protein kinase</fullName>
        <ecNumber evidence="2">2.7.11.1</ecNumber>
    </recommendedName>
</protein>
<dbReference type="PANTHER" id="PTHR22984:SF11">
    <property type="entry name" value="AURORA KINASE-RELATED"/>
    <property type="match status" value="1"/>
</dbReference>
<dbReference type="EMBL" id="WBNG01000874">
    <property type="protein sequence ID" value="NXD29001.1"/>
    <property type="molecule type" value="Genomic_DNA"/>
</dbReference>
<evidence type="ECO:0000313" key="11">
    <source>
        <dbReference type="EMBL" id="NXD29001.1"/>
    </source>
</evidence>
<dbReference type="GO" id="GO:0005737">
    <property type="term" value="C:cytoplasm"/>
    <property type="evidence" value="ECO:0007669"/>
    <property type="project" value="TreeGrafter"/>
</dbReference>